<reference evidence="1 2" key="1">
    <citation type="journal article" date="2012" name="Appl. Environ. Microbiol.">
        <title>Short-read sequencing for genomic analysis of the brown rot fungus Fibroporia radiculosa.</title>
        <authorList>
            <person name="Tang J.D."/>
            <person name="Perkins A.D."/>
            <person name="Sonstegard T.S."/>
            <person name="Schroeder S.G."/>
            <person name="Burgess S.C."/>
            <person name="Diehl S.V."/>
        </authorList>
    </citation>
    <scope>NUCLEOTIDE SEQUENCE [LARGE SCALE GENOMIC DNA]</scope>
    <source>
        <strain evidence="1 2">TFFH 294</strain>
    </source>
</reference>
<accession>J4H4S2</accession>
<dbReference type="EMBL" id="HE797192">
    <property type="protein sequence ID" value="CCM05484.1"/>
    <property type="molecule type" value="Genomic_DNA"/>
</dbReference>
<keyword evidence="2" id="KW-1185">Reference proteome</keyword>
<dbReference type="HOGENOM" id="CLU_700265_0_0_1"/>
<dbReference type="RefSeq" id="XP_012184767.1">
    <property type="nucleotide sequence ID" value="XM_012329377.1"/>
</dbReference>
<dbReference type="AlphaFoldDB" id="J4H4S2"/>
<organism evidence="1 2">
    <name type="scientific">Fibroporia radiculosa</name>
    <dbReference type="NCBI Taxonomy" id="599839"/>
    <lineage>
        <taxon>Eukaryota</taxon>
        <taxon>Fungi</taxon>
        <taxon>Dikarya</taxon>
        <taxon>Basidiomycota</taxon>
        <taxon>Agaricomycotina</taxon>
        <taxon>Agaricomycetes</taxon>
        <taxon>Polyporales</taxon>
        <taxon>Fibroporiaceae</taxon>
        <taxon>Fibroporia</taxon>
    </lineage>
</organism>
<name>J4H4S2_9APHY</name>
<dbReference type="OrthoDB" id="2570975at2759"/>
<gene>
    <name evidence="1" type="ORF">FIBRA_07705</name>
</gene>
<proteinExistence type="predicted"/>
<dbReference type="GeneID" id="24100395"/>
<dbReference type="Proteomes" id="UP000006352">
    <property type="component" value="Unassembled WGS sequence"/>
</dbReference>
<evidence type="ECO:0000313" key="1">
    <source>
        <dbReference type="EMBL" id="CCM05484.1"/>
    </source>
</evidence>
<sequence length="394" mass="43808">MSYKYDKLSSMAPAKALAQSRNVVQSAKRKSRHPVYPEVFEPVSFFQSLPQPAPPMDPYKSWRKNVFIWSYRADGVAPFKPVKLHAKLYMPRNMPDVNRDVINAIEPDLANISMESVNDAMKEMGGKLMGAFKHFIVDPPKSLHDKELDVLVTDIGLTCVPTHVFAVFASAASQPDLNSPSERASHPGSEPRKVIFIPIHALPFVTACGNLPPMTKSDPKVSHPKEPLPSGQGGLVYRLPVVPLRLARMEGWDPLVVWLYSRNKEVLMRTLLPMPQLGPIPNHRLVYPTSQPAVPRELRIAQYAPAIIEACNNNSLEIWRWMVKTNCLYLNAMSLAIKDPELWEVMGIAWESIIGALNLIQSAALARDASLVASGSGFRDEEMDAGAPDMDVVE</sequence>
<evidence type="ECO:0000313" key="2">
    <source>
        <dbReference type="Proteomes" id="UP000006352"/>
    </source>
</evidence>
<dbReference type="InParanoid" id="J4H4S2"/>
<protein>
    <submittedName>
        <fullName evidence="1">Uncharacterized protein</fullName>
    </submittedName>
</protein>